<dbReference type="PANTHER" id="PTHR46825">
    <property type="entry name" value="D-ALANYL-D-ALANINE-CARBOXYPEPTIDASE/ENDOPEPTIDASE AMPH"/>
    <property type="match status" value="1"/>
</dbReference>
<sequence length="401" mass="43331">MRSMTISVCFVVLSVLPSVWLVDAATSIGSRIADIQKNSCTVGLAAWSVAGNGSLCSYGAAGETIRWSGKKLKVRGDSRHHIGSVTKGMTSTLLAILIENGVIESWNSTLGELLPHDAPGTAYQDVTLRELVSHLSGLPRCFSNWQWLLYRVNPSKDPRVDRKKATQAALQSEPINIPGTEWSYSNWGYIVAGHIAEEFTGMTWEGALATMLFEPLGIQLTFDPILAMTGAPNNGKDAWGHAPYLNTPCDPDFPFYECDYPPVYGPAGLFSGPHAAMARYFAFHLACHRGEHSGLLLSQASCQTLHSPGNASIHPYGYGWTCLENSTGSNDLVCSHGGANGVNIYLVELHINSNRAFAAMINQGADVRGVLPETMDAFVELQGQEDCAAPIPSSVYIDNDH</sequence>
<comment type="caution">
    <text evidence="3">The sequence shown here is derived from an EMBL/GenBank/DDBJ whole genome shotgun (WGS) entry which is preliminary data.</text>
</comment>
<dbReference type="InterPro" id="IPR001466">
    <property type="entry name" value="Beta-lactam-related"/>
</dbReference>
<dbReference type="PANTHER" id="PTHR46825:SF9">
    <property type="entry name" value="BETA-LACTAMASE-RELATED DOMAIN-CONTAINING PROTEIN"/>
    <property type="match status" value="1"/>
</dbReference>
<protein>
    <submittedName>
        <fullName evidence="3">Beta-lactamase</fullName>
    </submittedName>
</protein>
<reference evidence="3" key="1">
    <citation type="submission" date="2020-06" db="EMBL/GenBank/DDBJ databases">
        <authorList>
            <consortium name="Plant Systems Biology data submission"/>
        </authorList>
    </citation>
    <scope>NUCLEOTIDE SEQUENCE</scope>
    <source>
        <strain evidence="3">D6</strain>
    </source>
</reference>
<gene>
    <name evidence="3" type="ORF">SEMRO_1550_G281690.1</name>
</gene>
<dbReference type="InterPro" id="IPR012338">
    <property type="entry name" value="Beta-lactam/transpept-like"/>
</dbReference>
<dbReference type="Proteomes" id="UP001153069">
    <property type="component" value="Unassembled WGS sequence"/>
</dbReference>
<dbReference type="InterPro" id="IPR050491">
    <property type="entry name" value="AmpC-like"/>
</dbReference>
<evidence type="ECO:0000313" key="4">
    <source>
        <dbReference type="Proteomes" id="UP001153069"/>
    </source>
</evidence>
<dbReference type="SUPFAM" id="SSF56601">
    <property type="entry name" value="beta-lactamase/transpeptidase-like"/>
    <property type="match status" value="1"/>
</dbReference>
<evidence type="ECO:0000256" key="1">
    <source>
        <dbReference type="SAM" id="SignalP"/>
    </source>
</evidence>
<accession>A0A9N8ENV1</accession>
<dbReference type="Pfam" id="PF00144">
    <property type="entry name" value="Beta-lactamase"/>
    <property type="match status" value="1"/>
</dbReference>
<keyword evidence="1" id="KW-0732">Signal</keyword>
<feature type="chain" id="PRO_5040435469" evidence="1">
    <location>
        <begin position="25"/>
        <end position="401"/>
    </location>
</feature>
<feature type="signal peptide" evidence="1">
    <location>
        <begin position="1"/>
        <end position="24"/>
    </location>
</feature>
<evidence type="ECO:0000313" key="3">
    <source>
        <dbReference type="EMBL" id="CAB9524541.1"/>
    </source>
</evidence>
<feature type="domain" description="Beta-lactamase-related" evidence="2">
    <location>
        <begin position="47"/>
        <end position="363"/>
    </location>
</feature>
<dbReference type="AlphaFoldDB" id="A0A9N8ENV1"/>
<evidence type="ECO:0000259" key="2">
    <source>
        <dbReference type="Pfam" id="PF00144"/>
    </source>
</evidence>
<name>A0A9N8ENV1_9STRA</name>
<proteinExistence type="predicted"/>
<dbReference type="OrthoDB" id="5946976at2759"/>
<dbReference type="Gene3D" id="3.40.710.10">
    <property type="entry name" value="DD-peptidase/beta-lactamase superfamily"/>
    <property type="match status" value="1"/>
</dbReference>
<dbReference type="EMBL" id="CAICTM010001548">
    <property type="protein sequence ID" value="CAB9524541.1"/>
    <property type="molecule type" value="Genomic_DNA"/>
</dbReference>
<keyword evidence="4" id="KW-1185">Reference proteome</keyword>
<organism evidence="3 4">
    <name type="scientific">Seminavis robusta</name>
    <dbReference type="NCBI Taxonomy" id="568900"/>
    <lineage>
        <taxon>Eukaryota</taxon>
        <taxon>Sar</taxon>
        <taxon>Stramenopiles</taxon>
        <taxon>Ochrophyta</taxon>
        <taxon>Bacillariophyta</taxon>
        <taxon>Bacillariophyceae</taxon>
        <taxon>Bacillariophycidae</taxon>
        <taxon>Naviculales</taxon>
        <taxon>Naviculaceae</taxon>
        <taxon>Seminavis</taxon>
    </lineage>
</organism>